<proteinExistence type="predicted"/>
<reference evidence="1" key="1">
    <citation type="submission" date="2019-03" db="EMBL/GenBank/DDBJ databases">
        <authorList>
            <consortium name="Pathogen Informatics"/>
        </authorList>
    </citation>
    <scope>NUCLEOTIDE SEQUENCE</scope>
    <source>
        <strain evidence="1">5012STDY7626362</strain>
    </source>
</reference>
<dbReference type="AlphaFoldDB" id="A0A486UQU5"/>
<organism evidence="1">
    <name type="scientific">Klebsiella pneumoniae</name>
    <dbReference type="NCBI Taxonomy" id="573"/>
    <lineage>
        <taxon>Bacteria</taxon>
        <taxon>Pseudomonadati</taxon>
        <taxon>Pseudomonadota</taxon>
        <taxon>Gammaproteobacteria</taxon>
        <taxon>Enterobacterales</taxon>
        <taxon>Enterobacteriaceae</taxon>
        <taxon>Klebsiella/Raoultella group</taxon>
        <taxon>Klebsiella</taxon>
        <taxon>Klebsiella pneumoniae complex</taxon>
    </lineage>
</organism>
<dbReference type="RefSeq" id="WP_110183776.1">
    <property type="nucleotide sequence ID" value="NZ_JAEPUO010000001.1"/>
</dbReference>
<dbReference type="EMBL" id="CAAHDH010000001">
    <property type="protein sequence ID" value="VGM41219.1"/>
    <property type="molecule type" value="Genomic_DNA"/>
</dbReference>
<evidence type="ECO:0000313" key="1">
    <source>
        <dbReference type="EMBL" id="VGM41219.1"/>
    </source>
</evidence>
<evidence type="ECO:0008006" key="2">
    <source>
        <dbReference type="Google" id="ProtNLM"/>
    </source>
</evidence>
<gene>
    <name evidence="1" type="ORF">SAMEA4873563_01584</name>
</gene>
<name>A0A486UQU5_KLEPN</name>
<protein>
    <recommendedName>
        <fullName evidence="2">Restriction endonuclease</fullName>
    </recommendedName>
</protein>
<sequence>MDHDTLVNHIRGLSKNFFDAACKIVLKDYFEINAINVDGANDGGADFISISNDGIRNNNIYQLTTQKDKIPQKLGRDVLKAIEKLSAKRFYFFTTNNISEVECRKYERKYNDELDIQVSFFSARHIAEFLLDGNLLNKFLDQTNYPLPRSFQSNPDYKEMALHSYTVMSNEAKGMRDGVYDDTILFILSDSTNLHEYELVEKVIRFLNIESDKDMYLRKRIGALFSKSLLQRTDEGLIVLSQESSQDIEARKRIYEKELSDLAAVQIDIMRQDFQVNWSLEESKEISIYIADSYISNQLELLSDVKAKISIESFFNHRNRDKNSIRDYIKSKSGLTNKKANEAALAILESASNHPLIIKLARASIYVALEGKNAITSAKALGASRWSDFKILVEPTVAIHWICSCLYNGDVDGFYNISKKAIRRALKLDSIPFIPFYYINECASHLLKARKYAFLQGYENPEELQYSKNAFIANYYALKIQGVKVPDNIFDYLKTFSPAVLIERNNWKDWVRVVMTDIQSILNKSGVQFIDTPFYQDGDCVQFEREYNIHLESRNQTKSPYLMSHDLWALQFTHNEITDLNAHWIILTFDNTMIKVSKEAHHSGWVVSPYKFLDITASSQSLSDTQYFSLVHSLAVSSTKTLSIGARIIDRVISYASEEFQNWEFKRDFEKFKSNLISELDDNDVSFEDEDSELNKKVDEFLRTKGIVIPNEEDSE</sequence>
<accession>A0A486UQU5</accession>